<feature type="domain" description="DUF7933" evidence="2">
    <location>
        <begin position="637"/>
        <end position="763"/>
    </location>
</feature>
<name>A0A9E4K6N3_9GAMM</name>
<evidence type="ECO:0000256" key="1">
    <source>
        <dbReference type="SAM" id="Phobius"/>
    </source>
</evidence>
<feature type="domain" description="DUF7933" evidence="2">
    <location>
        <begin position="770"/>
        <end position="892"/>
    </location>
</feature>
<sequence>MNFDIPSFAKAPVSSLRTSRNRHRLRTVKVYLTLGLLLLPGLASATTTINHLFSPATINPGDTPTYRIEIANDALVSLTEAEVTSLLLPQITIANPANITNTCGFTGVTAAPGTSSIVLTNGTIPARVGLADGQCFFELSVTSTTPGTYINNIPALVPPARPDAVTAGYSALENGVRVSNATPANATLVVSTLLNPTGNKTFSPSPAIAGDATTLSIVLSNPNAGATLPLTTFTDSLPAGMVVATPANSSIACSGTGASNGAVTATPGTDTVTLTGGIIGESGNCTIGVDVVVPTIAGTSQLFDNALPLGAIGNTRGLTSPAFNRNLTVNTPISVSKTFNPDTIPAGQPALLTLVINNNSTDNTLPITSFLDDLTATTLSIVDTSTVAPADPAVVCDGAGSANGSLTDAGSNPLDQGDTGILLSGAVAGARSGANGKCTITAYVTSTTDGAHTNTVAANAVVNPVGHASPTASDVLNVNAQLTIDKTVSVNQVAPGQWTQFSVTINNWSGADVTNVSFRDSLPNSGGNQMVLDDSAGIPVSNSCAGGVYTGVDGDAELLWTGGTVPAGVGATAGTCTLVFRARLPGTATTGLVFSNQIPSWDGVNGVGGTGNGPGGNVVNPSPSPAVNVTTVDSVAVTKSFLQDPIAQGQTSTLRLLIRNRTLNALTAVNLTDTLPAGLTLAANPAATNNCGGTLQAFPGDTSVVLSGGTVNPRPNGSVQTTCTITVQVTGNTPGSYLNTINPINFSSSGGTIPSAVSDTLTISAGITGSKSFNPTSVTSGGTARVTINVANLSSGELSNVTIDDSTFSAGLSVANPANASTSCGGATTLVVNPGATSAQLQGVTLPAGANCDFAFDVTTSGAGPWSNTIPAGNISSAEGASNSTPVTATLNAASADIGINKAFNPIIVTGGQPSLLTIDVINSSGATIHDAAFTDIFPEGIVVYPVPDASTNCLGGTVTAVPGGGSVGLVGATLLPNDICQVFVTTTSLRFLNLTNFIPAGVISSEEGYTNALGTQASLSTLQGLGLTKGFAPAYIPPGGTARLILELISTFDPNAVSPVTLTSVSFTDPLPAGLEFAAVPNAATTCADATLTVNTTTQALTISGGTLLPGTACLIEVDVTAPLVGVYDNLILQNAITTDQGVTNGEDVSAELNVILEPTVAKAFAPGTVTIGERSTLTVTITNNSAIDLTGTSLTDTLPTGVTVYSAPSTATTCANASVQATAGDNEITITGATIPASGSCTFSADVVANTTGTLTNTVGANAITTNQGVSNPAPANADLEVLSAPTVSKAFVPASINTNGTSTLTISLGNANTDPITLTSELVDALPGDVLVENPNGLATTCPGVVTATPGDIQISYANGATIPAGGCTISVNVTSALDGSYVNTIAAGQMTTSAGNNPQPAVATLGVGALFDAAPGISKAFAPTTIDVNGISTLTLTLENPNATDLTLNSDFTDNLPAGVVIANPNNLAGSCVLGSVTATPGSSQIIYANGALIPPVSCTIVVDVTSASAGSYNNTIAAGDLSTTTGGSNPQPATASLIVTAPTPPTLSKSITPITINPGEASRLTITLGNDNTMVATLGADLVDNLPANTELATPVNLVTDCPGTVQTTANSVTYTSGSTIPSGGCSIALDISSSASGGPWTNTFAAGDLQTDLGNNGAPSSADLFVNPPQPPSVSKQFSPATISSGGLSTLSIAFGNGNATAATLTADLVDTLPAGVEIAATPNIQASTGCDLGSVVAAPGGNTLTYLSGATIPANGGCSISVEVTSVALATHTNTIPINGLQTDIGNNIVATSSNLTVTPILPGLSKTISPISIRPDDIATLSITLTNSNAVAAVLTGDLTDSFPADLLVAPIPNIQVSAGCTLGNVVAVAGGNSLVYQNGASIQPGGCTISVDVTSSVVNFYTNTIPAGGLNTDLGSNPTPGTADLNVSYEPVSIPVMPHWGLLLMAALLGMIAASRLAVNRPK</sequence>
<feature type="domain" description="DUF7933" evidence="2">
    <location>
        <begin position="48"/>
        <end position="157"/>
    </location>
</feature>
<feature type="transmembrane region" description="Helical" evidence="1">
    <location>
        <begin position="1949"/>
        <end position="1968"/>
    </location>
</feature>
<accession>A0A9E4K6N3</accession>
<dbReference type="InterPro" id="IPR057693">
    <property type="entry name" value="DUF7933"/>
</dbReference>
<feature type="domain" description="DUF7933" evidence="2">
    <location>
        <begin position="1678"/>
        <end position="1805"/>
    </location>
</feature>
<feature type="domain" description="DUF7933" evidence="2">
    <location>
        <begin position="1160"/>
        <end position="1284"/>
    </location>
</feature>
<feature type="domain" description="DUF7933" evidence="2">
    <location>
        <begin position="1028"/>
        <end position="1156"/>
    </location>
</feature>
<evidence type="ECO:0000259" key="2">
    <source>
        <dbReference type="Pfam" id="PF25564"/>
    </source>
</evidence>
<feature type="domain" description="DUF7933" evidence="2">
    <location>
        <begin position="1550"/>
        <end position="1672"/>
    </location>
</feature>
<keyword evidence="1" id="KW-0812">Transmembrane</keyword>
<protein>
    <submittedName>
        <fullName evidence="3">DUF11 domain-containing protein</fullName>
    </submittedName>
</protein>
<evidence type="ECO:0000313" key="4">
    <source>
        <dbReference type="Proteomes" id="UP000886687"/>
    </source>
</evidence>
<dbReference type="Proteomes" id="UP000886687">
    <property type="component" value="Unassembled WGS sequence"/>
</dbReference>
<gene>
    <name evidence="3" type="ORF">JAZ04_16345</name>
</gene>
<dbReference type="Pfam" id="PF25564">
    <property type="entry name" value="DUF7933"/>
    <property type="match status" value="14"/>
</dbReference>
<feature type="domain" description="DUF7933" evidence="2">
    <location>
        <begin position="900"/>
        <end position="1019"/>
    </location>
</feature>
<dbReference type="InterPro" id="IPR047589">
    <property type="entry name" value="DUF11_rpt"/>
</dbReference>
<dbReference type="NCBIfam" id="TIGR01451">
    <property type="entry name" value="B_ant_repeat"/>
    <property type="match status" value="2"/>
</dbReference>
<feature type="domain" description="DUF7933" evidence="2">
    <location>
        <begin position="196"/>
        <end position="300"/>
    </location>
</feature>
<comment type="caution">
    <text evidence="3">The sequence shown here is derived from an EMBL/GenBank/DDBJ whole genome shotgun (WGS) entry which is preliminary data.</text>
</comment>
<keyword evidence="1" id="KW-1133">Transmembrane helix</keyword>
<feature type="domain" description="DUF7933" evidence="2">
    <location>
        <begin position="334"/>
        <end position="478"/>
    </location>
</feature>
<dbReference type="PANTHER" id="PTHR34819:SF5">
    <property type="entry name" value="CONSERVED REPEAT DOMAIN PROTEIN"/>
    <property type="match status" value="1"/>
</dbReference>
<dbReference type="InterPro" id="IPR051172">
    <property type="entry name" value="Chlamydia_OmcB"/>
</dbReference>
<reference evidence="3" key="1">
    <citation type="journal article" date="2021" name="Proc. Natl. Acad. Sci. U.S.A.">
        <title>Global biogeography of chemosynthetic symbionts reveals both localized and globally distributed symbiont groups. .</title>
        <authorList>
            <person name="Osvatic J.T."/>
            <person name="Wilkins L.G.E."/>
            <person name="Leibrecht L."/>
            <person name="Leray M."/>
            <person name="Zauner S."/>
            <person name="Polzin J."/>
            <person name="Camacho Y."/>
            <person name="Gros O."/>
            <person name="van Gils J.A."/>
            <person name="Eisen J.A."/>
            <person name="Petersen J.M."/>
            <person name="Yuen B."/>
        </authorList>
    </citation>
    <scope>NUCLEOTIDE SEQUENCE</scope>
    <source>
        <strain evidence="3">MAGL173</strain>
    </source>
</reference>
<dbReference type="EMBL" id="JAEPDI010000013">
    <property type="protein sequence ID" value="MCG7940405.1"/>
    <property type="molecule type" value="Genomic_DNA"/>
</dbReference>
<proteinExistence type="predicted"/>
<organism evidence="3 4">
    <name type="scientific">Candidatus Thiodiazotropha lotti</name>
    <dbReference type="NCBI Taxonomy" id="2792787"/>
    <lineage>
        <taxon>Bacteria</taxon>
        <taxon>Pseudomonadati</taxon>
        <taxon>Pseudomonadota</taxon>
        <taxon>Gammaproteobacteria</taxon>
        <taxon>Chromatiales</taxon>
        <taxon>Sedimenticolaceae</taxon>
        <taxon>Candidatus Thiodiazotropha</taxon>
    </lineage>
</organism>
<keyword evidence="1" id="KW-0472">Membrane</keyword>
<feature type="domain" description="DUF7933" evidence="2">
    <location>
        <begin position="483"/>
        <end position="587"/>
    </location>
</feature>
<feature type="domain" description="DUF7933" evidence="2">
    <location>
        <begin position="1288"/>
        <end position="1411"/>
    </location>
</feature>
<feature type="domain" description="DUF7933" evidence="2">
    <location>
        <begin position="1810"/>
        <end position="1936"/>
    </location>
</feature>
<feature type="domain" description="DUF7933" evidence="2">
    <location>
        <begin position="1419"/>
        <end position="1544"/>
    </location>
</feature>
<evidence type="ECO:0000313" key="3">
    <source>
        <dbReference type="EMBL" id="MCG7940405.1"/>
    </source>
</evidence>
<dbReference type="PANTHER" id="PTHR34819">
    <property type="entry name" value="LARGE CYSTEINE-RICH PERIPLASMIC PROTEIN OMCB"/>
    <property type="match status" value="1"/>
</dbReference>